<feature type="transmembrane region" description="Helical" evidence="6">
    <location>
        <begin position="195"/>
        <end position="217"/>
    </location>
</feature>
<dbReference type="PANTHER" id="PTHR21716:SF64">
    <property type="entry name" value="AI-2 TRANSPORT PROTEIN TQSA"/>
    <property type="match status" value="1"/>
</dbReference>
<dbReference type="AlphaFoldDB" id="A0A939ILV2"/>
<dbReference type="RefSeq" id="WP_206572707.1">
    <property type="nucleotide sequence ID" value="NZ_JAFKCV010000002.1"/>
</dbReference>
<evidence type="ECO:0000256" key="1">
    <source>
        <dbReference type="ARBA" id="ARBA00004141"/>
    </source>
</evidence>
<evidence type="ECO:0000313" key="7">
    <source>
        <dbReference type="EMBL" id="MBN7824608.1"/>
    </source>
</evidence>
<dbReference type="GO" id="GO:0016020">
    <property type="term" value="C:membrane"/>
    <property type="evidence" value="ECO:0007669"/>
    <property type="project" value="UniProtKB-SubCell"/>
</dbReference>
<dbReference type="Pfam" id="PF01594">
    <property type="entry name" value="AI-2E_transport"/>
    <property type="match status" value="1"/>
</dbReference>
<keyword evidence="5 6" id="KW-0472">Membrane</keyword>
<feature type="transmembrane region" description="Helical" evidence="6">
    <location>
        <begin position="223"/>
        <end position="244"/>
    </location>
</feature>
<dbReference type="Proteomes" id="UP000664654">
    <property type="component" value="Unassembled WGS sequence"/>
</dbReference>
<comment type="similarity">
    <text evidence="2">Belongs to the autoinducer-2 exporter (AI-2E) (TC 2.A.86) family.</text>
</comment>
<evidence type="ECO:0000256" key="5">
    <source>
        <dbReference type="ARBA" id="ARBA00023136"/>
    </source>
</evidence>
<feature type="transmembrane region" description="Helical" evidence="6">
    <location>
        <begin position="289"/>
        <end position="313"/>
    </location>
</feature>
<gene>
    <name evidence="7" type="ORF">J0A66_05140</name>
</gene>
<proteinExistence type="inferred from homology"/>
<evidence type="ECO:0000256" key="6">
    <source>
        <dbReference type="SAM" id="Phobius"/>
    </source>
</evidence>
<feature type="transmembrane region" description="Helical" evidence="6">
    <location>
        <begin position="138"/>
        <end position="161"/>
    </location>
</feature>
<dbReference type="EMBL" id="JAFKCV010000002">
    <property type="protein sequence ID" value="MBN7824608.1"/>
    <property type="molecule type" value="Genomic_DNA"/>
</dbReference>
<dbReference type="InterPro" id="IPR002549">
    <property type="entry name" value="AI-2E-like"/>
</dbReference>
<comment type="caution">
    <text evidence="7">The sequence shown here is derived from an EMBL/GenBank/DDBJ whole genome shotgun (WGS) entry which is preliminary data.</text>
</comment>
<organism evidence="7 8">
    <name type="scientific">Bowmanella dokdonensis</name>
    <dbReference type="NCBI Taxonomy" id="751969"/>
    <lineage>
        <taxon>Bacteria</taxon>
        <taxon>Pseudomonadati</taxon>
        <taxon>Pseudomonadota</taxon>
        <taxon>Gammaproteobacteria</taxon>
        <taxon>Alteromonadales</taxon>
        <taxon>Alteromonadaceae</taxon>
        <taxon>Bowmanella</taxon>
    </lineage>
</organism>
<name>A0A939ILV2_9ALTE</name>
<evidence type="ECO:0000256" key="3">
    <source>
        <dbReference type="ARBA" id="ARBA00022692"/>
    </source>
</evidence>
<reference evidence="7" key="1">
    <citation type="submission" date="2021-03" db="EMBL/GenBank/DDBJ databases">
        <title>novel species isolated from a fishpond in China.</title>
        <authorList>
            <person name="Lu H."/>
            <person name="Cai Z."/>
        </authorList>
    </citation>
    <scope>NUCLEOTIDE SEQUENCE</scope>
    <source>
        <strain evidence="7">JCM 30855</strain>
    </source>
</reference>
<feature type="transmembrane region" description="Helical" evidence="6">
    <location>
        <begin position="60"/>
        <end position="81"/>
    </location>
</feature>
<accession>A0A939ILV2</accession>
<protein>
    <submittedName>
        <fullName evidence="7">AI-2E family transporter</fullName>
    </submittedName>
</protein>
<dbReference type="PANTHER" id="PTHR21716">
    <property type="entry name" value="TRANSMEMBRANE PROTEIN"/>
    <property type="match status" value="1"/>
</dbReference>
<keyword evidence="4 6" id="KW-1133">Transmembrane helix</keyword>
<feature type="transmembrane region" description="Helical" evidence="6">
    <location>
        <begin position="37"/>
        <end position="53"/>
    </location>
</feature>
<comment type="subcellular location">
    <subcellularLocation>
        <location evidence="1">Membrane</location>
        <topology evidence="1">Multi-pass membrane protein</topology>
    </subcellularLocation>
</comment>
<evidence type="ECO:0000256" key="4">
    <source>
        <dbReference type="ARBA" id="ARBA00022989"/>
    </source>
</evidence>
<dbReference type="NCBIfam" id="NF008930">
    <property type="entry name" value="PRK12287.1"/>
    <property type="match status" value="1"/>
</dbReference>
<evidence type="ECO:0000256" key="2">
    <source>
        <dbReference type="ARBA" id="ARBA00009773"/>
    </source>
</evidence>
<feature type="transmembrane region" description="Helical" evidence="6">
    <location>
        <begin position="251"/>
        <end position="269"/>
    </location>
</feature>
<dbReference type="GO" id="GO:0055085">
    <property type="term" value="P:transmembrane transport"/>
    <property type="evidence" value="ECO:0007669"/>
    <property type="project" value="TreeGrafter"/>
</dbReference>
<sequence>MDIKASSTSRVLLTLASLVVILAGAKAASSILVPFLLSLFIALACNPLVNWARRYHMPRWLAIVVVILLFLVFGFMLARLLGNSLTQFIENLPEYKAKLGEEMGWLVRQLAVFNINLDSERIAAYMDSDEAMNALTRLLTGIGSMMTSFLLVLLILFFMLVEAATFPRKLRLAMSNPEMKARQIAKFLASLKKYLVIKGAVSIVTGFLAGLLCYLLGVDHFLLWAVMAFLLNFIPNIGSIIAAGPPVLMSLVEMGGVSAAIVAAGYLAINTLMGNLLEPRLMGRGLGLSPLMVFLSLIFWGWLLGPAGMLLAVPLTMVVKLALETSREGGWFALLLIDEKALKRNEQSSD</sequence>
<keyword evidence="8" id="KW-1185">Reference proteome</keyword>
<evidence type="ECO:0000313" key="8">
    <source>
        <dbReference type="Proteomes" id="UP000664654"/>
    </source>
</evidence>
<keyword evidence="3 6" id="KW-0812">Transmembrane</keyword>